<evidence type="ECO:0000313" key="1">
    <source>
        <dbReference type="EMBL" id="ATQ70978.1"/>
    </source>
</evidence>
<proteinExistence type="predicted"/>
<evidence type="ECO:0000313" key="2">
    <source>
        <dbReference type="Proteomes" id="UP000230709"/>
    </source>
</evidence>
<geneLocation type="plasmid" evidence="2">
    <name>pob3b3</name>
</geneLocation>
<dbReference type="Proteomes" id="UP000230709">
    <property type="component" value="Plasmid pOB3b3"/>
</dbReference>
<name>A0A2D2D7J2_METT3</name>
<dbReference type="AlphaFoldDB" id="A0A2D2D7J2"/>
<gene>
    <name evidence="1" type="ORF">CQW49_23830</name>
</gene>
<keyword evidence="1" id="KW-0614">Plasmid</keyword>
<keyword evidence="2" id="KW-1185">Reference proteome</keyword>
<dbReference type="EMBL" id="CP023740">
    <property type="protein sequence ID" value="ATQ70978.1"/>
    <property type="molecule type" value="Genomic_DNA"/>
</dbReference>
<dbReference type="STRING" id="595536.GCA_000178815_00101"/>
<accession>A0A2D2D7J2</accession>
<sequence>MQDNSEGFDWDAVFTGIRRRFDEVKTNPRRGKSFLDHVYNLQNWEADGLTYPSVTPVFPDRIFVAYAVCQPDCGEEQLIVEGGTQECQRCGRLMFRVETMCYQKS</sequence>
<protein>
    <submittedName>
        <fullName evidence="1">Uncharacterized protein</fullName>
    </submittedName>
</protein>
<dbReference type="KEGG" id="mtw:CQW49_23830"/>
<organism evidence="1 2">
    <name type="scientific">Methylosinus trichosporium (strain ATCC 35070 / NCIMB 11131 / UNIQEM 75 / OB3b)</name>
    <dbReference type="NCBI Taxonomy" id="595536"/>
    <lineage>
        <taxon>Bacteria</taxon>
        <taxon>Pseudomonadati</taxon>
        <taxon>Pseudomonadota</taxon>
        <taxon>Alphaproteobacteria</taxon>
        <taxon>Hyphomicrobiales</taxon>
        <taxon>Methylocystaceae</taxon>
        <taxon>Methylosinus</taxon>
    </lineage>
</organism>
<reference evidence="2" key="1">
    <citation type="submission" date="2017-10" db="EMBL/GenBank/DDBJ databases">
        <title>Completed PacBio SMRT sequence of Methylosinus trichosporium OB3b reveals presence of a third large plasmid.</title>
        <authorList>
            <person name="Charles T.C."/>
            <person name="Lynch M.D.J."/>
            <person name="Heil J.R."/>
            <person name="Cheng J."/>
        </authorList>
    </citation>
    <scope>NUCLEOTIDE SEQUENCE [LARGE SCALE GENOMIC DNA]</scope>
    <source>
        <strain evidence="2">OB3b</strain>
        <plasmid evidence="2">pob3b3</plasmid>
    </source>
</reference>